<protein>
    <submittedName>
        <fullName evidence="1">Uncharacterized protein</fullName>
    </submittedName>
</protein>
<organism evidence="1 2">
    <name type="scientific">Providencia rettgeri</name>
    <dbReference type="NCBI Taxonomy" id="587"/>
    <lineage>
        <taxon>Bacteria</taxon>
        <taxon>Pseudomonadati</taxon>
        <taxon>Pseudomonadota</taxon>
        <taxon>Gammaproteobacteria</taxon>
        <taxon>Enterobacterales</taxon>
        <taxon>Morganellaceae</taxon>
        <taxon>Providencia</taxon>
    </lineage>
</organism>
<evidence type="ECO:0000313" key="2">
    <source>
        <dbReference type="Proteomes" id="UP001162044"/>
    </source>
</evidence>
<name>A0AB35LC60_PRORE</name>
<gene>
    <name evidence="1" type="ORF">QDQ51_12750</name>
</gene>
<accession>A0AB35LC60</accession>
<dbReference type="AlphaFoldDB" id="A0AB35LC60"/>
<comment type="caution">
    <text evidence="1">The sequence shown here is derived from an EMBL/GenBank/DDBJ whole genome shotgun (WGS) entry which is preliminary data.</text>
</comment>
<dbReference type="RefSeq" id="WP_109911535.1">
    <property type="nucleotide sequence ID" value="NZ_ABEXOE020000016.1"/>
</dbReference>
<dbReference type="Proteomes" id="UP001162044">
    <property type="component" value="Unassembled WGS sequence"/>
</dbReference>
<reference evidence="1" key="2">
    <citation type="submission" date="2023-10" db="EMBL/GenBank/DDBJ databases">
        <title>Analysis of Resistance Genes of Carbapenem-resistant Providencia rettgeri.</title>
        <authorList>
            <person name="Liu M."/>
        </authorList>
    </citation>
    <scope>NUCLEOTIDE SEQUENCE</scope>
    <source>
        <strain evidence="1">QITACRE101</strain>
    </source>
</reference>
<dbReference type="EMBL" id="JARVQW010000006">
    <property type="protein sequence ID" value="MDH2306282.1"/>
    <property type="molecule type" value="Genomic_DNA"/>
</dbReference>
<sequence>MSVTRFHAAIWMQDFKILGKALSRYIRSKFSGMISKIHNTEKIFPLHSYDQKRTNTTTSLQSKHVYYGAGAHDKSVVLLSYIKLPIY</sequence>
<proteinExistence type="predicted"/>
<reference evidence="1" key="1">
    <citation type="submission" date="2023-04" db="EMBL/GenBank/DDBJ databases">
        <authorList>
            <person name="Li W."/>
        </authorList>
    </citation>
    <scope>NUCLEOTIDE SEQUENCE</scope>
    <source>
        <strain evidence="1">QITACRE101</strain>
    </source>
</reference>
<evidence type="ECO:0000313" key="1">
    <source>
        <dbReference type="EMBL" id="MDH2306282.1"/>
    </source>
</evidence>